<keyword evidence="2" id="KW-0472">Membrane</keyword>
<reference evidence="4 5" key="2">
    <citation type="journal article" date="2016" name="Front. Microbiol.">
        <title>Genome and transcriptome sequences reveal the specific parasitism of the nematophagous Purpureocillium lilacinum 36-1.</title>
        <authorList>
            <person name="Xie J."/>
            <person name="Li S."/>
            <person name="Mo C."/>
            <person name="Xiao X."/>
            <person name="Peng D."/>
            <person name="Wang G."/>
            <person name="Xiao Y."/>
        </authorList>
    </citation>
    <scope>NUCLEOTIDE SEQUENCE [LARGE SCALE GENOMIC DNA]</scope>
    <source>
        <strain evidence="4 5">36-1</strain>
    </source>
</reference>
<keyword evidence="6" id="KW-1185">Reference proteome</keyword>
<sequence>MTTAPMASHPDGAALTPPDQLVVNLQVVSPSVGVNRPLLFPDLPAATTIKGLKNRIRQALPLRPADENQRLIHRGRALLRDSESLLDIFGADALREPDRQTIHLVIRETTDMHTPTPPNAAGASTSRPRSQSPHVGPDGLPRRQVQHPIMPTPQHRMPSPAPPSIHTYNVPPHYTHEQAAAFQHQHQNMTHWLTQIQRDAHLQREAMFRARVSQNQRGRAQMGMRGIGDQGNPNGIVAGQEPTSGRASPSTSLASQNEVTARGAQDEQQIIRAARAVYAGQPSADPQGVFRSPDDNQATNTLVSAMHRTASGTPLHNRPLSQPGVTTPVFGPGSRLTGSGRATPDQDARWAEAARAWASASGTGANTAYGSGGANIQASSGSQVYILMSPEGPRAILFNPSASETYYTPRLRPQQSWPHLPGARGANAAYMAQQPTFPVPQTQDQRQQARPEPPAPVNVQQPIQPVHPGNPPAAGLPPLLLHLWPHMWLIFRLGLFVWFFTSPDSSWSRWLTIICMAVFAFVLSTGLLNGVAENAWRPIGRHIENILPALEHPRGGQGGRRGHDGEPNPEQMAARLVAERQGREGWLTGQVRRLERAGLLFLASIAPGVAERHIANLEAEARAEENRQREAEAAAAAAAAAATDNGDGQGEARSGGENDTNTHENE</sequence>
<evidence type="ECO:0000313" key="5">
    <source>
        <dbReference type="Proteomes" id="UP000245956"/>
    </source>
</evidence>
<feature type="compositionally biased region" description="Polar residues" evidence="1">
    <location>
        <begin position="312"/>
        <end position="325"/>
    </location>
</feature>
<dbReference type="SUPFAM" id="SSF54236">
    <property type="entry name" value="Ubiquitin-like"/>
    <property type="match status" value="1"/>
</dbReference>
<reference evidence="3 6" key="4">
    <citation type="journal article" date="2024" name="Microbiol. Resour. Announc.">
        <title>Genome annotations for the ascomycete fungi Trichoderma harzianum, Trichoderma aggressivum, and Purpureocillium lilacinum.</title>
        <authorList>
            <person name="Beijen E.P.W."/>
            <person name="Ohm R.A."/>
        </authorList>
    </citation>
    <scope>NUCLEOTIDE SEQUENCE [LARGE SCALE GENOMIC DNA]</scope>
    <source>
        <strain evidence="3 6">CBS 150709</strain>
    </source>
</reference>
<feature type="transmembrane region" description="Helical" evidence="2">
    <location>
        <begin position="507"/>
        <end position="532"/>
    </location>
</feature>
<dbReference type="Gene3D" id="3.10.20.90">
    <property type="entry name" value="Phosphatidylinositol 3-kinase Catalytic Subunit, Chain A, domain 1"/>
    <property type="match status" value="1"/>
</dbReference>
<organism evidence="4 5">
    <name type="scientific">Purpureocillium lilacinum</name>
    <name type="common">Paecilomyces lilacinus</name>
    <dbReference type="NCBI Taxonomy" id="33203"/>
    <lineage>
        <taxon>Eukaryota</taxon>
        <taxon>Fungi</taxon>
        <taxon>Dikarya</taxon>
        <taxon>Ascomycota</taxon>
        <taxon>Pezizomycotina</taxon>
        <taxon>Sordariomycetes</taxon>
        <taxon>Hypocreomycetidae</taxon>
        <taxon>Hypocreales</taxon>
        <taxon>Ophiocordycipitaceae</taxon>
        <taxon>Purpureocillium</taxon>
    </lineage>
</organism>
<dbReference type="EMBL" id="LCWV01000008">
    <property type="protein sequence ID" value="PWI70984.1"/>
    <property type="molecule type" value="Genomic_DNA"/>
</dbReference>
<feature type="compositionally biased region" description="Basic and acidic residues" evidence="1">
    <location>
        <begin position="654"/>
        <end position="666"/>
    </location>
</feature>
<dbReference type="GO" id="GO:0030968">
    <property type="term" value="P:endoplasmic reticulum unfolded protein response"/>
    <property type="evidence" value="ECO:0007669"/>
    <property type="project" value="TreeGrafter"/>
</dbReference>
<dbReference type="EMBL" id="JAWRVI010000025">
    <property type="protein sequence ID" value="KAK4088328.1"/>
    <property type="molecule type" value="Genomic_DNA"/>
</dbReference>
<evidence type="ECO:0000313" key="6">
    <source>
        <dbReference type="Proteomes" id="UP001287286"/>
    </source>
</evidence>
<dbReference type="PANTHER" id="PTHR12943:SF27">
    <property type="entry name" value="HOMOCYSTEINE-INDUCED ENDOPLASMIC RETICULUM PROTEIN, ISOFORM A"/>
    <property type="match status" value="1"/>
</dbReference>
<comment type="caution">
    <text evidence="4">The sequence shown here is derived from an EMBL/GenBank/DDBJ whole genome shotgun (WGS) entry which is preliminary data.</text>
</comment>
<dbReference type="Proteomes" id="UP000245956">
    <property type="component" value="Unassembled WGS sequence"/>
</dbReference>
<accession>A0A2U3E900</accession>
<dbReference type="AlphaFoldDB" id="A0A2U3E900"/>
<feature type="region of interest" description="Disordered" evidence="1">
    <location>
        <begin position="623"/>
        <end position="666"/>
    </location>
</feature>
<feature type="region of interest" description="Disordered" evidence="1">
    <location>
        <begin position="240"/>
        <end position="263"/>
    </location>
</feature>
<name>A0A2U3E900_PURLI</name>
<keyword evidence="2" id="KW-1133">Transmembrane helix</keyword>
<feature type="region of interest" description="Disordered" evidence="1">
    <location>
        <begin position="550"/>
        <end position="569"/>
    </location>
</feature>
<dbReference type="InterPro" id="IPR029071">
    <property type="entry name" value="Ubiquitin-like_domsf"/>
</dbReference>
<feature type="compositionally biased region" description="Low complexity" evidence="1">
    <location>
        <begin position="633"/>
        <end position="642"/>
    </location>
</feature>
<evidence type="ECO:0000256" key="2">
    <source>
        <dbReference type="SAM" id="Phobius"/>
    </source>
</evidence>
<evidence type="ECO:0000313" key="4">
    <source>
        <dbReference type="EMBL" id="PWI70984.1"/>
    </source>
</evidence>
<feature type="compositionally biased region" description="Polar residues" evidence="1">
    <location>
        <begin position="122"/>
        <end position="133"/>
    </location>
</feature>
<keyword evidence="2" id="KW-0812">Transmembrane</keyword>
<protein>
    <submittedName>
        <fullName evidence="4">Ubiquitin family protein</fullName>
    </submittedName>
</protein>
<feature type="region of interest" description="Disordered" evidence="1">
    <location>
        <begin position="439"/>
        <end position="470"/>
    </location>
</feature>
<feature type="region of interest" description="Disordered" evidence="1">
    <location>
        <begin position="312"/>
        <end position="344"/>
    </location>
</feature>
<proteinExistence type="predicted"/>
<evidence type="ECO:0000256" key="1">
    <source>
        <dbReference type="SAM" id="MobiDB-lite"/>
    </source>
</evidence>
<reference evidence="4" key="1">
    <citation type="submission" date="2015-05" db="EMBL/GenBank/DDBJ databases">
        <authorList>
            <person name="Wang D.B."/>
            <person name="Wang M."/>
        </authorList>
    </citation>
    <scope>NUCLEOTIDE SEQUENCE</scope>
    <source>
        <strain evidence="4">36-1</strain>
    </source>
</reference>
<reference evidence="3" key="3">
    <citation type="submission" date="2023-11" db="EMBL/GenBank/DDBJ databases">
        <authorList>
            <person name="Beijen E."/>
            <person name="Ohm R.A."/>
        </authorList>
    </citation>
    <scope>NUCLEOTIDE SEQUENCE</scope>
    <source>
        <strain evidence="3">CBS 150709</strain>
    </source>
</reference>
<dbReference type="PANTHER" id="PTHR12943">
    <property type="entry name" value="HOMOCYSTEINE-RESPONSIVE ENDOPLASMIC RETICULUM-RESIDENT UNIQUITIN-LIKE DOMAIN HERPUD PROTEIN FAMILY MEMBER"/>
    <property type="match status" value="1"/>
</dbReference>
<evidence type="ECO:0000313" key="3">
    <source>
        <dbReference type="EMBL" id="KAK4088328.1"/>
    </source>
</evidence>
<dbReference type="InterPro" id="IPR039751">
    <property type="entry name" value="HERPUD1/2"/>
</dbReference>
<feature type="region of interest" description="Disordered" evidence="1">
    <location>
        <begin position="108"/>
        <end position="145"/>
    </location>
</feature>
<dbReference type="Proteomes" id="UP001287286">
    <property type="component" value="Unassembled WGS sequence"/>
</dbReference>
<feature type="compositionally biased region" description="Basic and acidic residues" evidence="1">
    <location>
        <begin position="623"/>
        <end position="632"/>
    </location>
</feature>
<gene>
    <name evidence="4" type="ORF">PCL_12352</name>
    <name evidence="3" type="ORF">Purlil1_7207</name>
</gene>
<feature type="compositionally biased region" description="Polar residues" evidence="1">
    <location>
        <begin position="241"/>
        <end position="259"/>
    </location>
</feature>